<dbReference type="CDD" id="cd01347">
    <property type="entry name" value="ligand_gated_channel"/>
    <property type="match status" value="1"/>
</dbReference>
<keyword evidence="8 15" id="KW-0675">Receptor</keyword>
<dbReference type="SUPFAM" id="SSF56935">
    <property type="entry name" value="Porins"/>
    <property type="match status" value="1"/>
</dbReference>
<dbReference type="Proteomes" id="UP000199470">
    <property type="component" value="Unassembled WGS sequence"/>
</dbReference>
<evidence type="ECO:0000256" key="4">
    <source>
        <dbReference type="ARBA" id="ARBA00022452"/>
    </source>
</evidence>
<dbReference type="RefSeq" id="WP_245774311.1">
    <property type="nucleotide sequence ID" value="NZ_FOTW01000016.1"/>
</dbReference>
<feature type="domain" description="TonB-dependent receptor plug" evidence="14">
    <location>
        <begin position="73"/>
        <end position="164"/>
    </location>
</feature>
<keyword evidence="12" id="KW-0732">Signal</keyword>
<dbReference type="GO" id="GO:0009279">
    <property type="term" value="C:cell outer membrane"/>
    <property type="evidence" value="ECO:0007669"/>
    <property type="project" value="UniProtKB-SubCell"/>
</dbReference>
<dbReference type="InterPro" id="IPR036942">
    <property type="entry name" value="Beta-barrel_TonB_sf"/>
</dbReference>
<keyword evidence="6 11" id="KW-0798">TonB box</keyword>
<keyword evidence="7 10" id="KW-0472">Membrane</keyword>
<dbReference type="PANTHER" id="PTHR40980:SF4">
    <property type="entry name" value="TONB-DEPENDENT RECEPTOR-LIKE BETA-BARREL DOMAIN-CONTAINING PROTEIN"/>
    <property type="match status" value="1"/>
</dbReference>
<dbReference type="Gene3D" id="2.170.130.10">
    <property type="entry name" value="TonB-dependent receptor, plug domain"/>
    <property type="match status" value="1"/>
</dbReference>
<evidence type="ECO:0000256" key="2">
    <source>
        <dbReference type="ARBA" id="ARBA00009810"/>
    </source>
</evidence>
<evidence type="ECO:0000313" key="15">
    <source>
        <dbReference type="EMBL" id="SFM27231.1"/>
    </source>
</evidence>
<evidence type="ECO:0000256" key="8">
    <source>
        <dbReference type="ARBA" id="ARBA00023170"/>
    </source>
</evidence>
<dbReference type="InterPro" id="IPR010104">
    <property type="entry name" value="TonB_rcpt_bac"/>
</dbReference>
<dbReference type="PROSITE" id="PS52016">
    <property type="entry name" value="TONB_DEPENDENT_REC_3"/>
    <property type="match status" value="1"/>
</dbReference>
<keyword evidence="9 10" id="KW-0998">Cell outer membrane</keyword>
<keyword evidence="5 10" id="KW-0812">Transmembrane</keyword>
<keyword evidence="4 10" id="KW-1134">Transmembrane beta strand</keyword>
<evidence type="ECO:0000256" key="10">
    <source>
        <dbReference type="PROSITE-ProRule" id="PRU01360"/>
    </source>
</evidence>
<dbReference type="Pfam" id="PF00593">
    <property type="entry name" value="TonB_dep_Rec_b-barrel"/>
    <property type="match status" value="1"/>
</dbReference>
<evidence type="ECO:0000259" key="13">
    <source>
        <dbReference type="Pfam" id="PF00593"/>
    </source>
</evidence>
<dbReference type="InterPro" id="IPR037066">
    <property type="entry name" value="Plug_dom_sf"/>
</dbReference>
<comment type="similarity">
    <text evidence="2 10 11">Belongs to the TonB-dependent receptor family.</text>
</comment>
<evidence type="ECO:0000256" key="3">
    <source>
        <dbReference type="ARBA" id="ARBA00022448"/>
    </source>
</evidence>
<evidence type="ECO:0000256" key="1">
    <source>
        <dbReference type="ARBA" id="ARBA00004571"/>
    </source>
</evidence>
<accession>A0A1I4PHF2</accession>
<evidence type="ECO:0000256" key="9">
    <source>
        <dbReference type="ARBA" id="ARBA00023237"/>
    </source>
</evidence>
<dbReference type="NCBIfam" id="TIGR01782">
    <property type="entry name" value="TonB-Xanth-Caul"/>
    <property type="match status" value="1"/>
</dbReference>
<feature type="domain" description="TonB-dependent receptor-like beta-barrel" evidence="13">
    <location>
        <begin position="372"/>
        <end position="827"/>
    </location>
</feature>
<keyword evidence="16" id="KW-1185">Reference proteome</keyword>
<evidence type="ECO:0000256" key="11">
    <source>
        <dbReference type="RuleBase" id="RU003357"/>
    </source>
</evidence>
<dbReference type="STRING" id="758825.SAMN02982985_03422"/>
<name>A0A1I4PHF2_9BURK</name>
<evidence type="ECO:0000256" key="7">
    <source>
        <dbReference type="ARBA" id="ARBA00023136"/>
    </source>
</evidence>
<evidence type="ECO:0000313" key="16">
    <source>
        <dbReference type="Proteomes" id="UP000199470"/>
    </source>
</evidence>
<proteinExistence type="inferred from homology"/>
<feature type="signal peptide" evidence="12">
    <location>
        <begin position="1"/>
        <end position="37"/>
    </location>
</feature>
<protein>
    <submittedName>
        <fullName evidence="15">TonB-dependent receptor</fullName>
    </submittedName>
</protein>
<dbReference type="AlphaFoldDB" id="A0A1I4PHF2"/>
<comment type="subcellular location">
    <subcellularLocation>
        <location evidence="1 10">Cell outer membrane</location>
        <topology evidence="1 10">Multi-pass membrane protein</topology>
    </subcellularLocation>
</comment>
<evidence type="ECO:0000256" key="12">
    <source>
        <dbReference type="SAM" id="SignalP"/>
    </source>
</evidence>
<evidence type="ECO:0000256" key="5">
    <source>
        <dbReference type="ARBA" id="ARBA00022692"/>
    </source>
</evidence>
<keyword evidence="3 10" id="KW-0813">Transport</keyword>
<dbReference type="PANTHER" id="PTHR40980">
    <property type="entry name" value="PLUG DOMAIN-CONTAINING PROTEIN"/>
    <property type="match status" value="1"/>
</dbReference>
<dbReference type="InterPro" id="IPR039426">
    <property type="entry name" value="TonB-dep_rcpt-like"/>
</dbReference>
<reference evidence="15 16" key="1">
    <citation type="submission" date="2016-10" db="EMBL/GenBank/DDBJ databases">
        <authorList>
            <person name="de Groot N.N."/>
        </authorList>
    </citation>
    <scope>NUCLEOTIDE SEQUENCE [LARGE SCALE GENOMIC DNA]</scope>
    <source>
        <strain evidence="15 16">ATCC 43154</strain>
    </source>
</reference>
<organism evidence="15 16">
    <name type="scientific">Rugamonas rubra</name>
    <dbReference type="NCBI Taxonomy" id="758825"/>
    <lineage>
        <taxon>Bacteria</taxon>
        <taxon>Pseudomonadati</taxon>
        <taxon>Pseudomonadota</taxon>
        <taxon>Betaproteobacteria</taxon>
        <taxon>Burkholderiales</taxon>
        <taxon>Oxalobacteraceae</taxon>
        <taxon>Telluria group</taxon>
        <taxon>Rugamonas</taxon>
    </lineage>
</organism>
<feature type="chain" id="PRO_5011670612" evidence="12">
    <location>
        <begin position="38"/>
        <end position="861"/>
    </location>
</feature>
<dbReference type="Gene3D" id="2.40.170.20">
    <property type="entry name" value="TonB-dependent receptor, beta-barrel domain"/>
    <property type="match status" value="1"/>
</dbReference>
<evidence type="ECO:0000256" key="6">
    <source>
        <dbReference type="ARBA" id="ARBA00023077"/>
    </source>
</evidence>
<dbReference type="Pfam" id="PF07715">
    <property type="entry name" value="Plug"/>
    <property type="match status" value="1"/>
</dbReference>
<gene>
    <name evidence="15" type="ORF">SAMN02982985_03422</name>
</gene>
<dbReference type="InterPro" id="IPR012910">
    <property type="entry name" value="Plug_dom"/>
</dbReference>
<dbReference type="EMBL" id="FOTW01000016">
    <property type="protein sequence ID" value="SFM27231.1"/>
    <property type="molecule type" value="Genomic_DNA"/>
</dbReference>
<evidence type="ECO:0000259" key="14">
    <source>
        <dbReference type="Pfam" id="PF07715"/>
    </source>
</evidence>
<sequence length="861" mass="92820">MTSMNLPSSTRGEPQHGCRLSVLAVAALTLLAGHAVANTADADSGAAADSEHRSRVVVTGQRVAMSKAIAAQEKADNIISVISSDDIGGLPDKNAAEALARLPGVSVQRDQGEGRYITVRGMGPDLNNVTINGALVPSPEAGRRAVALDVLPAGLIRSLEVTKTLTPDQDASSLGATVEVKSLSAFDLPGRLLSASAGASYDQNTGKTSPNASLLGAQRFMDGKLGVAAGLSLEKRKFGSDNVETGGAWDGERLGGFELRDYLPVRERNAFALNLDYRPADGSSFYLRSFLSRFSDDEVRDRLTISNIAGGAVAEGASASARAERRIRQRKYTQTIRSFVLGTEQQFGDWKLALSGSANKADEDTPEALNDGRFRGTSNFAGVGFTDGVQPHLVAPNSIYDPANYSLNAISLQQRYSADKANQARVDLSHEFDLGQARSTLKFGLKASRREKTNDTNQWQYNSAKSSSPNYWGAGGVSMAGFVQGRELDYPLGRIGSAIDPALIRARVAGLDRNAARLALESTINDYKMNENIDAAYLQDSLTLDAWHLLAGVRAERTRFEASGSQVSGAVVTPLQRERSYTNWLPSVQLRYDVDHKTSVRAAWTHAVVRANFSQLAPGVSLASATEASIGNPDLAPLKSTNLDLGIERMLGADGGAVSAYLFHKDIKNFTYTTNLAGSGKWAGYTTATSFANGDTASVRGLELSYSQPLRMLPAPWNRLIVGANGTWSDSSAHIARYDLAAKKTLGRSIDMPGQSDRMLNLMLGYESGAVSTRLALNYKSPYLLELGADILNPAQDRIVDTQKQLDFSFAYQINKQLQLVFDAANINNEKYYVYQGSKGHNAQFEQYGRTYKISLKANLF</sequence>
<dbReference type="InterPro" id="IPR000531">
    <property type="entry name" value="Beta-barrel_TonB"/>
</dbReference>